<gene>
    <name evidence="2" type="ORF">HYPSUDRAFT_43954</name>
</gene>
<feature type="transmembrane region" description="Helical" evidence="1">
    <location>
        <begin position="131"/>
        <end position="152"/>
    </location>
</feature>
<feature type="transmembrane region" description="Helical" evidence="1">
    <location>
        <begin position="102"/>
        <end position="125"/>
    </location>
</feature>
<name>A0A0D2M928_HYPSF</name>
<dbReference type="Proteomes" id="UP000054270">
    <property type="component" value="Unassembled WGS sequence"/>
</dbReference>
<keyword evidence="1" id="KW-0812">Transmembrane</keyword>
<keyword evidence="1" id="KW-0472">Membrane</keyword>
<accession>A0A0D2M928</accession>
<keyword evidence="1" id="KW-1133">Transmembrane helix</keyword>
<reference evidence="3" key="1">
    <citation type="submission" date="2014-04" db="EMBL/GenBank/DDBJ databases">
        <title>Evolutionary Origins and Diversification of the Mycorrhizal Mutualists.</title>
        <authorList>
            <consortium name="DOE Joint Genome Institute"/>
            <consortium name="Mycorrhizal Genomics Consortium"/>
            <person name="Kohler A."/>
            <person name="Kuo A."/>
            <person name="Nagy L.G."/>
            <person name="Floudas D."/>
            <person name="Copeland A."/>
            <person name="Barry K.W."/>
            <person name="Cichocki N."/>
            <person name="Veneault-Fourrey C."/>
            <person name="LaButti K."/>
            <person name="Lindquist E.A."/>
            <person name="Lipzen A."/>
            <person name="Lundell T."/>
            <person name="Morin E."/>
            <person name="Murat C."/>
            <person name="Riley R."/>
            <person name="Ohm R."/>
            <person name="Sun H."/>
            <person name="Tunlid A."/>
            <person name="Henrissat B."/>
            <person name="Grigoriev I.V."/>
            <person name="Hibbett D.S."/>
            <person name="Martin F."/>
        </authorList>
    </citation>
    <scope>NUCLEOTIDE SEQUENCE [LARGE SCALE GENOMIC DNA]</scope>
    <source>
        <strain evidence="3">FD-334 SS-4</strain>
    </source>
</reference>
<sequence>MIHRCWILWDKKLRFAAVPLTLAVTSSATFHIVNAVKICVSSASTKLPDWFVPLATASFVLAFGVDCITTCLLALRLTLMHPKTALRTNATETWKSFTYPRIAVSIFIDSGVPIVIAHLTVLRLYSLQSPWFQSASSPATMISGLMTTVIILRDEMGPLHLRNTYFQPYHIAHEYYMGIDQPEA</sequence>
<dbReference type="AlphaFoldDB" id="A0A0D2M928"/>
<evidence type="ECO:0000313" key="2">
    <source>
        <dbReference type="EMBL" id="KJA19838.1"/>
    </source>
</evidence>
<evidence type="ECO:0000256" key="1">
    <source>
        <dbReference type="SAM" id="Phobius"/>
    </source>
</evidence>
<keyword evidence="3" id="KW-1185">Reference proteome</keyword>
<organism evidence="2 3">
    <name type="scientific">Hypholoma sublateritium (strain FD-334 SS-4)</name>
    <dbReference type="NCBI Taxonomy" id="945553"/>
    <lineage>
        <taxon>Eukaryota</taxon>
        <taxon>Fungi</taxon>
        <taxon>Dikarya</taxon>
        <taxon>Basidiomycota</taxon>
        <taxon>Agaricomycotina</taxon>
        <taxon>Agaricomycetes</taxon>
        <taxon>Agaricomycetidae</taxon>
        <taxon>Agaricales</taxon>
        <taxon>Agaricineae</taxon>
        <taxon>Strophariaceae</taxon>
        <taxon>Hypholoma</taxon>
    </lineage>
</organism>
<evidence type="ECO:0000313" key="3">
    <source>
        <dbReference type="Proteomes" id="UP000054270"/>
    </source>
</evidence>
<feature type="transmembrane region" description="Helical" evidence="1">
    <location>
        <begin position="51"/>
        <end position="75"/>
    </location>
</feature>
<dbReference type="EMBL" id="KN817573">
    <property type="protein sequence ID" value="KJA19838.1"/>
    <property type="molecule type" value="Genomic_DNA"/>
</dbReference>
<protein>
    <submittedName>
        <fullName evidence="2">Uncharacterized protein</fullName>
    </submittedName>
</protein>
<proteinExistence type="predicted"/>